<organism evidence="1 2">
    <name type="scientific">Klebsiella pneumoniae</name>
    <dbReference type="NCBI Taxonomy" id="573"/>
    <lineage>
        <taxon>Bacteria</taxon>
        <taxon>Pseudomonadati</taxon>
        <taxon>Pseudomonadota</taxon>
        <taxon>Gammaproteobacteria</taxon>
        <taxon>Enterobacterales</taxon>
        <taxon>Enterobacteriaceae</taxon>
        <taxon>Klebsiella/Raoultella group</taxon>
        <taxon>Klebsiella</taxon>
        <taxon>Klebsiella pneumoniae complex</taxon>
    </lineage>
</organism>
<name>A0A377X9V3_KLEPN</name>
<sequence length="51" mass="5884">MKIWYICPDRATQVRVQRAILSVDEIVNPQTGEARKTRSWIVNGCLRALNL</sequence>
<protein>
    <submittedName>
        <fullName evidence="1">Uncharacterized protein</fullName>
    </submittedName>
</protein>
<evidence type="ECO:0000313" key="2">
    <source>
        <dbReference type="Proteomes" id="UP000254340"/>
    </source>
</evidence>
<dbReference type="EMBL" id="UGLH01000002">
    <property type="protein sequence ID" value="STT72361.1"/>
    <property type="molecule type" value="Genomic_DNA"/>
</dbReference>
<dbReference type="AlphaFoldDB" id="A0A377X9V3"/>
<dbReference type="Proteomes" id="UP000254340">
    <property type="component" value="Unassembled WGS sequence"/>
</dbReference>
<proteinExistence type="predicted"/>
<gene>
    <name evidence="1" type="ORF">NCTC5047_00041</name>
</gene>
<reference evidence="1 2" key="1">
    <citation type="submission" date="2018-06" db="EMBL/GenBank/DDBJ databases">
        <authorList>
            <consortium name="Pathogen Informatics"/>
            <person name="Doyle S."/>
        </authorList>
    </citation>
    <scope>NUCLEOTIDE SEQUENCE [LARGE SCALE GENOMIC DNA]</scope>
    <source>
        <strain evidence="1 2">NCTC5047</strain>
    </source>
</reference>
<evidence type="ECO:0000313" key="1">
    <source>
        <dbReference type="EMBL" id="STT72361.1"/>
    </source>
</evidence>
<accession>A0A377X9V3</accession>